<keyword evidence="7" id="KW-0805">Transcription regulation</keyword>
<reference evidence="13 14" key="1">
    <citation type="journal article" date="2014" name="Genome Announc.">
        <title>Draft Genome Sequence of the Agar-Degrading Bacterium Catenovulum sp. Strain DS-2, Isolated from Intestines of Haliotis diversicolor.</title>
        <authorList>
            <person name="Shan D."/>
            <person name="Li X."/>
            <person name="Gu Z."/>
            <person name="Wei G."/>
            <person name="Gao Z."/>
            <person name="Shao Z."/>
        </authorList>
    </citation>
    <scope>NUCLEOTIDE SEQUENCE [LARGE SCALE GENOMIC DNA]</scope>
    <source>
        <strain evidence="13 14">DS-2</strain>
    </source>
</reference>
<dbReference type="GO" id="GO:0000976">
    <property type="term" value="F:transcription cis-regulatory region binding"/>
    <property type="evidence" value="ECO:0007669"/>
    <property type="project" value="TreeGrafter"/>
</dbReference>
<dbReference type="InterPro" id="IPR000847">
    <property type="entry name" value="LysR_HTH_N"/>
</dbReference>
<keyword evidence="10" id="KW-0804">Transcription</keyword>
<dbReference type="STRING" id="1328313.DS2_05745"/>
<dbReference type="PANTHER" id="PTHR30126:SF25">
    <property type="entry name" value="HTH-TYPE TRANSCRIPTIONAL REGULATOR METR"/>
    <property type="match status" value="1"/>
</dbReference>
<dbReference type="Pfam" id="PF00126">
    <property type="entry name" value="HTH_1"/>
    <property type="match status" value="1"/>
</dbReference>
<keyword evidence="14" id="KW-1185">Reference proteome</keyword>
<dbReference type="SUPFAM" id="SSF46785">
    <property type="entry name" value="Winged helix' DNA-binding domain"/>
    <property type="match status" value="1"/>
</dbReference>
<protein>
    <recommendedName>
        <fullName evidence="3">HTH-type transcriptional regulator MetR</fullName>
    </recommendedName>
</protein>
<proteinExistence type="inferred from homology"/>
<evidence type="ECO:0000256" key="10">
    <source>
        <dbReference type="ARBA" id="ARBA00023163"/>
    </source>
</evidence>
<evidence type="ECO:0000256" key="2">
    <source>
        <dbReference type="ARBA" id="ARBA00009437"/>
    </source>
</evidence>
<dbReference type="RefSeq" id="WP_035013718.1">
    <property type="nucleotide sequence ID" value="NZ_ARZY01000007.1"/>
</dbReference>
<evidence type="ECO:0000256" key="9">
    <source>
        <dbReference type="ARBA" id="ARBA00023159"/>
    </source>
</evidence>
<dbReference type="EMBL" id="ARZY01000007">
    <property type="protein sequence ID" value="EWH11047.1"/>
    <property type="molecule type" value="Genomic_DNA"/>
</dbReference>
<dbReference type="InterPro" id="IPR036388">
    <property type="entry name" value="WH-like_DNA-bd_sf"/>
</dbReference>
<keyword evidence="6" id="KW-0028">Amino-acid biosynthesis</keyword>
<dbReference type="GO" id="GO:0009086">
    <property type="term" value="P:methionine biosynthetic process"/>
    <property type="evidence" value="ECO:0007669"/>
    <property type="project" value="UniProtKB-KW"/>
</dbReference>
<evidence type="ECO:0000256" key="11">
    <source>
        <dbReference type="ARBA" id="ARBA00023167"/>
    </source>
</evidence>
<dbReference type="CDD" id="cd08441">
    <property type="entry name" value="PBP2_MetR"/>
    <property type="match status" value="1"/>
</dbReference>
<feature type="domain" description="HTH lysR-type" evidence="12">
    <location>
        <begin position="2"/>
        <end position="59"/>
    </location>
</feature>
<dbReference type="eggNOG" id="COG0583">
    <property type="taxonomic scope" value="Bacteria"/>
</dbReference>
<dbReference type="GO" id="GO:0005737">
    <property type="term" value="C:cytoplasm"/>
    <property type="evidence" value="ECO:0007669"/>
    <property type="project" value="UniProtKB-SubCell"/>
</dbReference>
<keyword evidence="11" id="KW-0486">Methionine biosynthesis</keyword>
<keyword evidence="8" id="KW-0238">DNA-binding</keyword>
<dbReference type="Proteomes" id="UP000019276">
    <property type="component" value="Unassembled WGS sequence"/>
</dbReference>
<dbReference type="InterPro" id="IPR036390">
    <property type="entry name" value="WH_DNA-bd_sf"/>
</dbReference>
<organism evidence="13 14">
    <name type="scientific">Catenovulum agarivorans DS-2</name>
    <dbReference type="NCBI Taxonomy" id="1328313"/>
    <lineage>
        <taxon>Bacteria</taxon>
        <taxon>Pseudomonadati</taxon>
        <taxon>Pseudomonadota</taxon>
        <taxon>Gammaproteobacteria</taxon>
        <taxon>Alteromonadales</taxon>
        <taxon>Alteromonadaceae</taxon>
        <taxon>Catenovulum</taxon>
    </lineage>
</organism>
<dbReference type="PROSITE" id="PS50931">
    <property type="entry name" value="HTH_LYSR"/>
    <property type="match status" value="1"/>
</dbReference>
<dbReference type="Pfam" id="PF03466">
    <property type="entry name" value="LysR_substrate"/>
    <property type="match status" value="1"/>
</dbReference>
<evidence type="ECO:0000313" key="14">
    <source>
        <dbReference type="Proteomes" id="UP000019276"/>
    </source>
</evidence>
<evidence type="ECO:0000256" key="7">
    <source>
        <dbReference type="ARBA" id="ARBA00023015"/>
    </source>
</evidence>
<keyword evidence="4" id="KW-0963">Cytoplasm</keyword>
<dbReference type="OrthoDB" id="155872at2"/>
<keyword evidence="5" id="KW-0678">Repressor</keyword>
<evidence type="ECO:0000256" key="1">
    <source>
        <dbReference type="ARBA" id="ARBA00004496"/>
    </source>
</evidence>
<evidence type="ECO:0000256" key="5">
    <source>
        <dbReference type="ARBA" id="ARBA00022491"/>
    </source>
</evidence>
<accession>W7QPY2</accession>
<evidence type="ECO:0000256" key="8">
    <source>
        <dbReference type="ARBA" id="ARBA00023125"/>
    </source>
</evidence>
<dbReference type="Gene3D" id="3.40.190.10">
    <property type="entry name" value="Periplasmic binding protein-like II"/>
    <property type="match status" value="1"/>
</dbReference>
<evidence type="ECO:0000256" key="3">
    <source>
        <dbReference type="ARBA" id="ARBA00019365"/>
    </source>
</evidence>
<comment type="similarity">
    <text evidence="2">Belongs to the LysR transcriptional regulatory family.</text>
</comment>
<dbReference type="InterPro" id="IPR037406">
    <property type="entry name" value="MetR_PBP2"/>
</dbReference>
<evidence type="ECO:0000256" key="4">
    <source>
        <dbReference type="ARBA" id="ARBA00022490"/>
    </source>
</evidence>
<dbReference type="Gene3D" id="1.10.10.10">
    <property type="entry name" value="Winged helix-like DNA-binding domain superfamily/Winged helix DNA-binding domain"/>
    <property type="match status" value="1"/>
</dbReference>
<name>W7QPY2_9ALTE</name>
<gene>
    <name evidence="13" type="ORF">DS2_05745</name>
</gene>
<dbReference type="PATRIC" id="fig|1328313.3.peg.1184"/>
<evidence type="ECO:0000259" key="12">
    <source>
        <dbReference type="PROSITE" id="PS50931"/>
    </source>
</evidence>
<dbReference type="InterPro" id="IPR005119">
    <property type="entry name" value="LysR_subst-bd"/>
</dbReference>
<dbReference type="AlphaFoldDB" id="W7QPY2"/>
<comment type="caution">
    <text evidence="13">The sequence shown here is derived from an EMBL/GenBank/DDBJ whole genome shotgun (WGS) entry which is preliminary data.</text>
</comment>
<dbReference type="PANTHER" id="PTHR30126">
    <property type="entry name" value="HTH-TYPE TRANSCRIPTIONAL REGULATOR"/>
    <property type="match status" value="1"/>
</dbReference>
<sequence>MLEIKHLKTIRALAHTGSLAKAANWLHTTSSALSHQLKELEARIRHPIYVRKTQPVKFTPEGELILQLAEQILPLVQDTETRIQDLRTQSKGQLRLAIECHSCFQWLMPAISQFHKRWPMIELSFNNEYMFDALPGLTEGELDLVITADTFESDEFYFEPLFSFEMVLVTAPDHPLANKSYIDATDLTQQTLLTYPVEPARLDIYKYVLHPANCQPKHVKKVDQTLMILQMVTANLGVAVLPSWAVTEYQQQGLVETVKIGQQGLTSKLFAAVKQRQKNLGYIKSFFEISQRTSLTNLTDVTPIK</sequence>
<evidence type="ECO:0000313" key="13">
    <source>
        <dbReference type="EMBL" id="EWH11047.1"/>
    </source>
</evidence>
<evidence type="ECO:0000256" key="6">
    <source>
        <dbReference type="ARBA" id="ARBA00022605"/>
    </source>
</evidence>
<comment type="subcellular location">
    <subcellularLocation>
        <location evidence="1">Cytoplasm</location>
    </subcellularLocation>
</comment>
<dbReference type="SUPFAM" id="SSF53850">
    <property type="entry name" value="Periplasmic binding protein-like II"/>
    <property type="match status" value="1"/>
</dbReference>
<keyword evidence="9" id="KW-0010">Activator</keyword>
<dbReference type="GO" id="GO:0003700">
    <property type="term" value="F:DNA-binding transcription factor activity"/>
    <property type="evidence" value="ECO:0007669"/>
    <property type="project" value="InterPro"/>
</dbReference>